<feature type="binding site" evidence="13">
    <location>
        <position position="203"/>
    </location>
    <ligand>
        <name>Mg(2+)</name>
        <dbReference type="ChEBI" id="CHEBI:18420"/>
    </ligand>
</feature>
<feature type="binding site" evidence="13">
    <location>
        <position position="201"/>
    </location>
    <ligand>
        <name>Mg(2+)</name>
        <dbReference type="ChEBI" id="CHEBI:18420"/>
    </ligand>
</feature>
<dbReference type="SUPFAM" id="SSF55729">
    <property type="entry name" value="Acyl-CoA N-acyltransferases (Nat)"/>
    <property type="match status" value="2"/>
</dbReference>
<keyword evidence="8 12" id="KW-0786">Thiamine pyrophosphate</keyword>
<reference evidence="16 17" key="1">
    <citation type="submission" date="2020-04" db="EMBL/GenBank/DDBJ databases">
        <title>Perkinsus olseni comparative genomics.</title>
        <authorList>
            <person name="Bogema D.R."/>
        </authorList>
    </citation>
    <scope>NUCLEOTIDE SEQUENCE [LARGE SCALE GENOMIC DNA]</scope>
    <source>
        <strain evidence="16">ATCC PRA-31</strain>
    </source>
</reference>
<evidence type="ECO:0000256" key="11">
    <source>
        <dbReference type="PIRSR" id="PIRSR605478-2"/>
    </source>
</evidence>
<evidence type="ECO:0000256" key="5">
    <source>
        <dbReference type="ARBA" id="ARBA00022679"/>
    </source>
</evidence>
<dbReference type="InterPro" id="IPR020826">
    <property type="entry name" value="Transketolase_BS"/>
</dbReference>
<dbReference type="InterPro" id="IPR009014">
    <property type="entry name" value="Transketo_C/PFOR_II"/>
</dbReference>
<comment type="cofactor">
    <cofactor evidence="13">
        <name>Mg(2+)</name>
        <dbReference type="ChEBI" id="CHEBI:18420"/>
    </cofactor>
    <text evidence="13">Binds 1 Mg(2+) ion per subunit. Can also utilize other divalent metal cations, such as Ca(2+), Mn(2+) and Co(2+).</text>
</comment>
<dbReference type="InterPro" id="IPR005475">
    <property type="entry name" value="Transketolase-like_Pyr-bd"/>
</dbReference>
<feature type="binding site" evidence="13">
    <location>
        <position position="171"/>
    </location>
    <ligand>
        <name>Mg(2+)</name>
        <dbReference type="ChEBI" id="CHEBI:18420"/>
    </ligand>
</feature>
<feature type="binding site" evidence="12">
    <location>
        <position position="277"/>
    </location>
    <ligand>
        <name>thiamine diphosphate</name>
        <dbReference type="ChEBI" id="CHEBI:58937"/>
    </ligand>
</feature>
<dbReference type="InterPro" id="IPR016181">
    <property type="entry name" value="Acyl_CoA_acyltransferase"/>
</dbReference>
<comment type="subunit">
    <text evidence="3">Homodimer.</text>
</comment>
<dbReference type="Gene3D" id="3.40.630.30">
    <property type="match status" value="2"/>
</dbReference>
<evidence type="ECO:0000313" key="16">
    <source>
        <dbReference type="EMBL" id="KAF4660092.1"/>
    </source>
</evidence>
<dbReference type="GO" id="GO:0005829">
    <property type="term" value="C:cytosol"/>
    <property type="evidence" value="ECO:0007669"/>
    <property type="project" value="TreeGrafter"/>
</dbReference>
<evidence type="ECO:0000256" key="9">
    <source>
        <dbReference type="ARBA" id="ARBA00049473"/>
    </source>
</evidence>
<evidence type="ECO:0000256" key="1">
    <source>
        <dbReference type="ARBA" id="ARBA00001941"/>
    </source>
</evidence>
<feature type="binding site" evidence="12">
    <location>
        <position position="201"/>
    </location>
    <ligand>
        <name>thiamine diphosphate</name>
        <dbReference type="ChEBI" id="CHEBI:58937"/>
    </ligand>
</feature>
<feature type="binding site" evidence="12">
    <location>
        <position position="172"/>
    </location>
    <ligand>
        <name>thiamine diphosphate</name>
        <dbReference type="ChEBI" id="CHEBI:58937"/>
    </ligand>
</feature>
<feature type="binding site" evidence="12">
    <location>
        <position position="452"/>
    </location>
    <ligand>
        <name>thiamine diphosphate</name>
        <dbReference type="ChEBI" id="CHEBI:58937"/>
    </ligand>
</feature>
<dbReference type="FunFam" id="3.40.50.970:FF:000003">
    <property type="entry name" value="Transketolase"/>
    <property type="match status" value="1"/>
</dbReference>
<dbReference type="Gene3D" id="3.40.50.920">
    <property type="match status" value="1"/>
</dbReference>
<evidence type="ECO:0000256" key="12">
    <source>
        <dbReference type="PIRSR" id="PIRSR605478-3"/>
    </source>
</evidence>
<dbReference type="SMART" id="SM00861">
    <property type="entry name" value="Transket_pyr"/>
    <property type="match status" value="1"/>
</dbReference>
<name>A0A7J6LLC9_PEROL</name>
<feature type="site" description="Important for catalytic activity" evidence="14">
    <location>
        <position position="277"/>
    </location>
</feature>
<feature type="domain" description="Transketolase-like pyrimidine-binding" evidence="15">
    <location>
        <begin position="369"/>
        <end position="540"/>
    </location>
</feature>
<evidence type="ECO:0000313" key="17">
    <source>
        <dbReference type="Proteomes" id="UP000572268"/>
    </source>
</evidence>
<comment type="cofactor">
    <cofactor evidence="1">
        <name>Co(2+)</name>
        <dbReference type="ChEBI" id="CHEBI:48828"/>
    </cofactor>
</comment>
<proteinExistence type="inferred from homology"/>
<feature type="binding site" evidence="11">
    <location>
        <position position="277"/>
    </location>
    <ligand>
        <name>substrate</name>
    </ligand>
</feature>
<feature type="binding site" evidence="11">
    <location>
        <position position="484"/>
    </location>
    <ligand>
        <name>substrate</name>
    </ligand>
</feature>
<keyword evidence="7 13" id="KW-0460">Magnesium</keyword>
<evidence type="ECO:0000256" key="3">
    <source>
        <dbReference type="ARBA" id="ARBA00011738"/>
    </source>
</evidence>
<dbReference type="FunFam" id="3.40.50.970:FF:000004">
    <property type="entry name" value="Transketolase"/>
    <property type="match status" value="1"/>
</dbReference>
<dbReference type="CDD" id="cd07033">
    <property type="entry name" value="TPP_PYR_DXS_TK_like"/>
    <property type="match status" value="1"/>
</dbReference>
<dbReference type="InterPro" id="IPR005478">
    <property type="entry name" value="Transketolase_bac-like"/>
</dbReference>
<feature type="binding site" evidence="11">
    <location>
        <position position="372"/>
    </location>
    <ligand>
        <name>substrate</name>
    </ligand>
</feature>
<keyword evidence="6 13" id="KW-0479">Metal-binding</keyword>
<feature type="binding site" evidence="11">
    <location>
        <position position="41"/>
    </location>
    <ligand>
        <name>substrate</name>
    </ligand>
</feature>
<dbReference type="PROSITE" id="PS00802">
    <property type="entry name" value="TRANSKETOLASE_2"/>
    <property type="match status" value="1"/>
</dbReference>
<dbReference type="SUPFAM" id="SSF52922">
    <property type="entry name" value="TK C-terminal domain-like"/>
    <property type="match status" value="1"/>
</dbReference>
<feature type="site" description="Important for catalytic activity" evidence="14">
    <location>
        <position position="41"/>
    </location>
</feature>
<evidence type="ECO:0000256" key="7">
    <source>
        <dbReference type="ARBA" id="ARBA00022842"/>
    </source>
</evidence>
<evidence type="ECO:0000256" key="4">
    <source>
        <dbReference type="ARBA" id="ARBA00013152"/>
    </source>
</evidence>
<dbReference type="NCBIfam" id="TIGR00232">
    <property type="entry name" value="tktlase_bact"/>
    <property type="match status" value="1"/>
</dbReference>
<gene>
    <name evidence="16" type="ORF">FOL46_006331</name>
</gene>
<feature type="binding site" evidence="11">
    <location>
        <position position="488"/>
    </location>
    <ligand>
        <name>substrate</name>
    </ligand>
</feature>
<comment type="similarity">
    <text evidence="2">Belongs to the transketolase family.</text>
</comment>
<dbReference type="InterPro" id="IPR033247">
    <property type="entry name" value="Transketolase_fam"/>
</dbReference>
<dbReference type="PANTHER" id="PTHR43522:SF2">
    <property type="entry name" value="TRANSKETOLASE 1-RELATED"/>
    <property type="match status" value="1"/>
</dbReference>
<dbReference type="GO" id="GO:0006098">
    <property type="term" value="P:pentose-phosphate shunt"/>
    <property type="evidence" value="ECO:0007669"/>
    <property type="project" value="TreeGrafter"/>
</dbReference>
<dbReference type="InterPro" id="IPR055152">
    <property type="entry name" value="Transketolase-like_C_2"/>
</dbReference>
<dbReference type="PROSITE" id="PS00801">
    <property type="entry name" value="TRANSKETOLASE_1"/>
    <property type="match status" value="1"/>
</dbReference>
<feature type="binding site" evidence="12">
    <location>
        <begin position="130"/>
        <end position="132"/>
    </location>
    <ligand>
        <name>thiamine diphosphate</name>
        <dbReference type="ChEBI" id="CHEBI:58937"/>
    </ligand>
</feature>
<comment type="cofactor">
    <cofactor evidence="12">
        <name>thiamine diphosphate</name>
        <dbReference type="ChEBI" id="CHEBI:58937"/>
    </cofactor>
    <text evidence="12">Binds 1 thiamine pyrophosphate per subunit. During the reaction, the substrate forms a covalent intermediate with the cofactor.</text>
</comment>
<dbReference type="InterPro" id="IPR029061">
    <property type="entry name" value="THDP-binding"/>
</dbReference>
<dbReference type="Pfam" id="PF22613">
    <property type="entry name" value="Transketolase_C_1"/>
    <property type="match status" value="1"/>
</dbReference>
<dbReference type="GO" id="GO:0004802">
    <property type="term" value="F:transketolase activity"/>
    <property type="evidence" value="ECO:0007669"/>
    <property type="project" value="UniProtKB-EC"/>
</dbReference>
<evidence type="ECO:0000256" key="2">
    <source>
        <dbReference type="ARBA" id="ARBA00007131"/>
    </source>
</evidence>
<feature type="binding site" evidence="11">
    <location>
        <position position="399"/>
    </location>
    <ligand>
        <name>substrate</name>
    </ligand>
</feature>
<feature type="binding site" evidence="12">
    <location>
        <position position="81"/>
    </location>
    <ligand>
        <name>thiamine diphosphate</name>
        <dbReference type="ChEBI" id="CHEBI:58937"/>
    </ligand>
</feature>
<evidence type="ECO:0000256" key="8">
    <source>
        <dbReference type="ARBA" id="ARBA00023052"/>
    </source>
</evidence>
<dbReference type="CDD" id="cd02012">
    <property type="entry name" value="TPP_TK"/>
    <property type="match status" value="1"/>
</dbReference>
<dbReference type="EMBL" id="JABANN010000403">
    <property type="protein sequence ID" value="KAF4660092.1"/>
    <property type="molecule type" value="Genomic_DNA"/>
</dbReference>
<accession>A0A7J6LLC9</accession>
<dbReference type="EC" id="2.2.1.1" evidence="4"/>
<dbReference type="InterPro" id="IPR049557">
    <property type="entry name" value="Transketolase_CS"/>
</dbReference>
<evidence type="ECO:0000256" key="13">
    <source>
        <dbReference type="PIRSR" id="PIRSR605478-4"/>
    </source>
</evidence>
<comment type="catalytic activity">
    <reaction evidence="9">
        <text>D-sedoheptulose 7-phosphate + D-glyceraldehyde 3-phosphate = aldehydo-D-ribose 5-phosphate + D-xylulose 5-phosphate</text>
        <dbReference type="Rhea" id="RHEA:10508"/>
        <dbReference type="ChEBI" id="CHEBI:57483"/>
        <dbReference type="ChEBI" id="CHEBI:57737"/>
        <dbReference type="ChEBI" id="CHEBI:58273"/>
        <dbReference type="ChEBI" id="CHEBI:59776"/>
        <dbReference type="EC" id="2.2.1.1"/>
    </reaction>
</comment>
<sequence>MSTIQAAKLRKTMTGSELDQLSINTIRCTAAEMVQKAKSGHPGAPMGCAPMGHALYAHAMKYNASNPSWWNRDRFVLSNGHACALQYVLMYLAGYKDIDLDQLKNFRQLGSRSAGHPERELLEGVEVTTGPLGQGISNAVGLAIAEANLAATYNRDGYEIFNNYTYAICGDGCLEEGISSEACAIAGHFGLGHLIVLYDDNNITIDGNTDIAFTEDITKRFEGMQWQVLEVAKGDSDLTDILAKIEEAKKCTDKPTIIKVHTTIGFGSAKQGTSKVHGSPLGDEDLANVKKQFGFDPEKHFEIPAEVLSLYKSALARGQEANKEWDALLAKYAEAYPTEYAELVRRSKGELPIDLDESIPKYQVGDKAKATRVTSGEVLAALMKRLPEIIGGSADLTASNMTNMGAQPIMSRDAMQNRYMEFGIREHGMAAILNGIHAYGGFLPFGATFVNFIGYCWGAVRLSCLSKQQVLYVMTHDSIDLGEDGPTHQPIEMLPLLRGTPNMSTIRPCDGRETVGAYMAYLNNKEGPTTLILSRSELPTFEHSSPEGAMKGAYIIDDFSGKADKKVVLIASGTEVLQTVEAKKLLLDQGVDARVVSMPSWDLFEKQIDDYKKVVFPEGVKRLMVEAASPLGFERYADDWIAMSTFGASGPAKDVKAKFGFTAENICERAKKLAAEPLPGEVGTNAGPEDQSKYFVAVNTTNLNKTIGYINYSVVPGNRAQEELDFFPLPHIRRDAEIVLVDYIRVGWKSRKRGVGTWMLSNFLTHVKNKRPQLDAVYLMVAKDHIARRMYENVGFKELKGTNRSALAYYQYAYTTAAAAAAAPPHEHPPSEDRVVRSIQHYIMQRESASSFRQFLRIPKEMGSGKTGYIKNVKVTKNSRHRGVGTRMLSNFLMHLKGKHPEVGSVYLMVQHGGRFARKMYENAGFKELEGASDTLFSYYRCTYPPDDQ</sequence>
<dbReference type="Gene3D" id="3.40.50.970">
    <property type="match status" value="2"/>
</dbReference>
<feature type="active site" description="Proton donor" evidence="10">
    <location>
        <position position="426"/>
    </location>
</feature>
<dbReference type="InterPro" id="IPR005474">
    <property type="entry name" value="Transketolase_N"/>
</dbReference>
<dbReference type="GO" id="GO:0046872">
    <property type="term" value="F:metal ion binding"/>
    <property type="evidence" value="ECO:0007669"/>
    <property type="project" value="UniProtKB-KW"/>
</dbReference>
<dbReference type="SUPFAM" id="SSF52518">
    <property type="entry name" value="Thiamin diphosphate-binding fold (THDP-binding)"/>
    <property type="match status" value="2"/>
</dbReference>
<feature type="binding site" evidence="11">
    <location>
        <position position="476"/>
    </location>
    <ligand>
        <name>substrate</name>
    </ligand>
</feature>
<feature type="binding site" evidence="11">
    <location>
        <position position="535"/>
    </location>
    <ligand>
        <name>substrate</name>
    </ligand>
</feature>
<comment type="caution">
    <text evidence="16">The sequence shown here is derived from an EMBL/GenBank/DDBJ whole genome shotgun (WGS) entry which is preliminary data.</text>
</comment>
<dbReference type="Proteomes" id="UP000572268">
    <property type="component" value="Unassembled WGS sequence"/>
</dbReference>
<dbReference type="PANTHER" id="PTHR43522">
    <property type="entry name" value="TRANSKETOLASE"/>
    <property type="match status" value="1"/>
</dbReference>
<keyword evidence="5" id="KW-0808">Transferase</keyword>
<dbReference type="Pfam" id="PF02779">
    <property type="entry name" value="Transket_pyr"/>
    <property type="match status" value="1"/>
</dbReference>
<organism evidence="16 17">
    <name type="scientific">Perkinsus olseni</name>
    <name type="common">Perkinsus atlanticus</name>
    <dbReference type="NCBI Taxonomy" id="32597"/>
    <lineage>
        <taxon>Eukaryota</taxon>
        <taxon>Sar</taxon>
        <taxon>Alveolata</taxon>
        <taxon>Perkinsozoa</taxon>
        <taxon>Perkinsea</taxon>
        <taxon>Perkinsida</taxon>
        <taxon>Perkinsidae</taxon>
        <taxon>Perkinsus</taxon>
    </lineage>
</organism>
<evidence type="ECO:0000256" key="10">
    <source>
        <dbReference type="PIRSR" id="PIRSR605478-1"/>
    </source>
</evidence>
<evidence type="ECO:0000259" key="15">
    <source>
        <dbReference type="SMART" id="SM00861"/>
    </source>
</evidence>
<evidence type="ECO:0000256" key="14">
    <source>
        <dbReference type="PIRSR" id="PIRSR605478-5"/>
    </source>
</evidence>
<evidence type="ECO:0000256" key="6">
    <source>
        <dbReference type="ARBA" id="ARBA00022723"/>
    </source>
</evidence>
<dbReference type="Pfam" id="PF00456">
    <property type="entry name" value="Transketolase_N"/>
    <property type="match status" value="1"/>
</dbReference>
<dbReference type="AlphaFoldDB" id="A0A7J6LLC9"/>
<protein>
    <recommendedName>
        <fullName evidence="4">transketolase</fullName>
        <ecNumber evidence="4">2.2.1.1</ecNumber>
    </recommendedName>
</protein>